<dbReference type="Pfam" id="PF13505">
    <property type="entry name" value="OMP_b-brl"/>
    <property type="match status" value="1"/>
</dbReference>
<dbReference type="EMBL" id="UOFI01000140">
    <property type="protein sequence ID" value="VAW68914.1"/>
    <property type="molecule type" value="Genomic_DNA"/>
</dbReference>
<evidence type="ECO:0000313" key="3">
    <source>
        <dbReference type="EMBL" id="VAW68914.1"/>
    </source>
</evidence>
<dbReference type="AlphaFoldDB" id="A0A3B0YJ74"/>
<gene>
    <name evidence="3" type="ORF">MNBD_GAMMA09-1896</name>
</gene>
<dbReference type="Gene3D" id="2.40.160.20">
    <property type="match status" value="1"/>
</dbReference>
<feature type="domain" description="Outer membrane protein beta-barrel" evidence="2">
    <location>
        <begin position="7"/>
        <end position="161"/>
    </location>
</feature>
<protein>
    <recommendedName>
        <fullName evidence="2">Outer membrane protein beta-barrel domain-containing protein</fullName>
    </recommendedName>
</protein>
<reference evidence="3" key="1">
    <citation type="submission" date="2018-06" db="EMBL/GenBank/DDBJ databases">
        <authorList>
            <person name="Zhirakovskaya E."/>
        </authorList>
    </citation>
    <scope>NUCLEOTIDE SEQUENCE</scope>
</reference>
<keyword evidence="1" id="KW-0732">Signal</keyword>
<dbReference type="SUPFAM" id="SSF56925">
    <property type="entry name" value="OMPA-like"/>
    <property type="match status" value="1"/>
</dbReference>
<sequence>MLIKRLLLLAAALIAQPAFAEQTELSLFTGYRVGGEFDNASTDSKVELDESNSLGLILSRSYGKQHMMEFLYSKQSTYLRDQSAPAVKLLNLDVEYFQVGGNRIWRSQDMDSFFGADIGAIHLSPSSSSFSSTTRLSMSFAGGAVFNFTKNLGLRLELRAYFATLGNSRTFCDSNNQCVVVGDGFMRQVDLNAGLRFRF</sequence>
<accession>A0A3B0YJ74</accession>
<proteinExistence type="predicted"/>
<dbReference type="InterPro" id="IPR011250">
    <property type="entry name" value="OMP/PagP_B-barrel"/>
</dbReference>
<dbReference type="InterPro" id="IPR027385">
    <property type="entry name" value="Beta-barrel_OMP"/>
</dbReference>
<evidence type="ECO:0000259" key="2">
    <source>
        <dbReference type="Pfam" id="PF13505"/>
    </source>
</evidence>
<name>A0A3B0YJ74_9ZZZZ</name>
<organism evidence="3">
    <name type="scientific">hydrothermal vent metagenome</name>
    <dbReference type="NCBI Taxonomy" id="652676"/>
    <lineage>
        <taxon>unclassified sequences</taxon>
        <taxon>metagenomes</taxon>
        <taxon>ecological metagenomes</taxon>
    </lineage>
</organism>
<evidence type="ECO:0000256" key="1">
    <source>
        <dbReference type="ARBA" id="ARBA00022729"/>
    </source>
</evidence>